<evidence type="ECO:0000256" key="1">
    <source>
        <dbReference type="SAM" id="MobiDB-lite"/>
    </source>
</evidence>
<dbReference type="PANTHER" id="PTHR24216:SF65">
    <property type="entry name" value="PAXILLIN-LIKE PROTEIN 1"/>
    <property type="match status" value="1"/>
</dbReference>
<feature type="compositionally biased region" description="Pro residues" evidence="1">
    <location>
        <begin position="475"/>
        <end position="546"/>
    </location>
</feature>
<evidence type="ECO:0000259" key="3">
    <source>
        <dbReference type="Pfam" id="PF05548"/>
    </source>
</evidence>
<reference evidence="4" key="1">
    <citation type="journal article" date="2021" name="Proc. Natl. Acad. Sci. U.S.A.">
        <title>Three genomes in the algal genus Volvox reveal the fate of a haploid sex-determining region after a transition to homothallism.</title>
        <authorList>
            <person name="Yamamoto K."/>
            <person name="Hamaji T."/>
            <person name="Kawai-Toyooka H."/>
            <person name="Matsuzaki R."/>
            <person name="Takahashi F."/>
            <person name="Nishimura Y."/>
            <person name="Kawachi M."/>
            <person name="Noguchi H."/>
            <person name="Minakuchi Y."/>
            <person name="Umen J.G."/>
            <person name="Toyoda A."/>
            <person name="Nozaki H."/>
        </authorList>
    </citation>
    <scope>NUCLEOTIDE SEQUENCE</scope>
    <source>
        <strain evidence="4">NIES-3785</strain>
    </source>
</reference>
<comment type="caution">
    <text evidence="4">The sequence shown here is derived from an EMBL/GenBank/DDBJ whole genome shotgun (WGS) entry which is preliminary data.</text>
</comment>
<dbReference type="EMBL" id="BNCQ01000020">
    <property type="protein sequence ID" value="GIM06089.1"/>
    <property type="molecule type" value="Genomic_DNA"/>
</dbReference>
<gene>
    <name evidence="4" type="ORF">Vretimale_10503</name>
</gene>
<name>A0A8J4GFY0_9CHLO</name>
<evidence type="ECO:0000313" key="4">
    <source>
        <dbReference type="EMBL" id="GIM06089.1"/>
    </source>
</evidence>
<evidence type="ECO:0000256" key="2">
    <source>
        <dbReference type="SAM" id="SignalP"/>
    </source>
</evidence>
<evidence type="ECO:0000313" key="5">
    <source>
        <dbReference type="Proteomes" id="UP000722791"/>
    </source>
</evidence>
<organism evidence="4 5">
    <name type="scientific">Volvox reticuliferus</name>
    <dbReference type="NCBI Taxonomy" id="1737510"/>
    <lineage>
        <taxon>Eukaryota</taxon>
        <taxon>Viridiplantae</taxon>
        <taxon>Chlorophyta</taxon>
        <taxon>core chlorophytes</taxon>
        <taxon>Chlorophyceae</taxon>
        <taxon>CS clade</taxon>
        <taxon>Chlamydomonadales</taxon>
        <taxon>Volvocaceae</taxon>
        <taxon>Volvox</taxon>
    </lineage>
</organism>
<dbReference type="PANTHER" id="PTHR24216">
    <property type="entry name" value="PAXILLIN-RELATED"/>
    <property type="match status" value="1"/>
</dbReference>
<keyword evidence="2" id="KW-0732">Signal</keyword>
<accession>A0A8J4GFY0</accession>
<dbReference type="Pfam" id="PF05548">
    <property type="entry name" value="Peptidase_M11"/>
    <property type="match status" value="1"/>
</dbReference>
<dbReference type="PRINTS" id="PR01217">
    <property type="entry name" value="PRICHEXTENSN"/>
</dbReference>
<feature type="domain" description="Peptidase M11 gametolysin" evidence="3">
    <location>
        <begin position="130"/>
        <end position="433"/>
    </location>
</feature>
<sequence>MWRPSVPLLLLLILAASGGRGQVAGEAVTVFSAPSQVDVVGELQFLNSHITDTPIWTIRDSDGKMTPIASGFQPPPKDDYGRAIVPGAVVVLPCYIDPSGVCNPIPELKMTIISDTSSTIMANTAPIYRRLLVIILDYSACNYPASLQPADVRRVWLGPDDDGRGGMAQMFTQCSYGKFNLNITAFRAITVRGSCTTGAIEQCSWYDNSVIGDNGAKEQLGKDVFSTFTHFAYIMPPRMRSRCYWAGLALLPGKQIWLQTDYTNIYQSGVIMQETIHNYGLWHSWRNGREYEDYTTPMGRGNVCLSASESSYMGWSSAAEGGDAIDSSILTQPGATLSFVLPATYITGDGNYLRVKPNWLSNYGNASAAKNLYIAVRVNKGGDLRLDPWDANRVHVHEVNAILDNDVSGATRYAYRKISIIGLVTPLSRFDLTDYKLSVYGGSWVKIDTLRVHLCRYEVTPQECPPLYTLEVVPSPSPPPPSPPPLPSPPSPKPPPSPRPPPNPRPPPKPPVPRHAPNPPSPETRSMPPPPSPSSPPRSPPKPPSPRAVCKSAQASKHAYNYEAGGAHGKHYLEQLFIYLAYY</sequence>
<proteinExistence type="predicted"/>
<dbReference type="InterPro" id="IPR008752">
    <property type="entry name" value="Peptidase_M11"/>
</dbReference>
<feature type="region of interest" description="Disordered" evidence="1">
    <location>
        <begin position="474"/>
        <end position="554"/>
    </location>
</feature>
<protein>
    <recommendedName>
        <fullName evidence="3">Peptidase M11 gametolysin domain-containing protein</fullName>
    </recommendedName>
</protein>
<dbReference type="AlphaFoldDB" id="A0A8J4GFY0"/>
<feature type="chain" id="PRO_5035197457" description="Peptidase M11 gametolysin domain-containing protein" evidence="2">
    <location>
        <begin position="22"/>
        <end position="583"/>
    </location>
</feature>
<dbReference type="Proteomes" id="UP000722791">
    <property type="component" value="Unassembled WGS sequence"/>
</dbReference>
<feature type="signal peptide" evidence="2">
    <location>
        <begin position="1"/>
        <end position="21"/>
    </location>
</feature>